<evidence type="ECO:0000259" key="2">
    <source>
        <dbReference type="Pfam" id="PF24879"/>
    </source>
</evidence>
<dbReference type="EMBL" id="JBHTJV010000010">
    <property type="protein sequence ID" value="MFD0917130.1"/>
    <property type="molecule type" value="Genomic_DNA"/>
</dbReference>
<feature type="domain" description="DUF7737" evidence="2">
    <location>
        <begin position="962"/>
        <end position="1065"/>
    </location>
</feature>
<name>A0ABW3FIU6_9HYPH</name>
<protein>
    <submittedName>
        <fullName evidence="3">DUF4132 domain-containing protein</fullName>
    </submittedName>
</protein>
<dbReference type="InterPro" id="IPR056639">
    <property type="entry name" value="DUF7737"/>
</dbReference>
<sequence>MFGRFSKGTSVFQRLNKLSIIDPDKGTGIELVDAMLKDMPAQVAQPSLDWGEERRVLLNELRNRFHTRWSATIEQSAPEIRGQIFWLLSLLSFREYSQGLEPPPPRIDAADIIIQSLNSQWHRNTYLRLTQHDARFLLQTKEMRALTAPNEFAPHELPKSGEPLIGIAALLICSFEAPVDKGLQKAINSLAKPGQSFQWQYSDEGRENIEKLVRLTGEDPSNHPWVQAWMRNVEGIKETAKSLQSAAHSSTLRPIFDKVVDYIDGETRNQPATENAYDELKEQFIQLAPAEKGTTLCEVIRLVAVIEAQRKKGNLNNHTARYAEFDLLRGIIRFLEDKYFFCRQCRRKISFSADEAVEISRRIVRTHPSGKRSVLEAGLNRTALKKLAKALPRDDDDLRHFICHDVTTEDHKILADAFLTDEDLRAENDERVQKSKSKQGRIEIFEQDLKSMKVGARPAKKDIALFQAFITEETQPYILENLSLIHEDVKSLQTENLHERIVRIGTGKMSYSPLIWASSFLPSDTVAPSLADIAMDCYKPKPGKGLTNERAGNACLWALGNLPKGAGAPYLARILARTKYPKVRKLLEATLTATAHAAGISRADLDETIVPDHGLLSAKALPDFAQGRCELTFADGKAKLSWFNADGKPLKAPNAAIKDKDSGAIKRARMVVKEANIDLLTQSRRIEGLYLQERVLAAKDWQTRYNDHETVGVLSRRLVWRAQGEAGQRTFLAPDGNAIDPDGNAIDLTDTKISLWHPTMSSADEIAAWRERIVADEIIQPFRQVFRETYELTDAERETQTYTNRFAGHVLKQHQTIALARDNGWACSHRTVFDTPDDEPMRILLPAHGLQAEFWNQGFGGKQGPALDSGSLKFLSTDRLQFHKLDPDARFNRGEKVALEDLPPMIFSEMLRHCDLFTSVASIATDPEWEDRGDDAQHPDAWAAIANEYWQRAVSADLGTSAKMRRDVIEMVLPKLTSLSKVCSIEGNVLTVTGKKHNYAIHIGSGAVCLMPQRRHICIVPAGLPSTNTIYLPFTGDTTLSLILSKARLLADDDKITDPVILGQI</sequence>
<organism evidence="3 4">
    <name type="scientific">Pseudahrensia aquimaris</name>
    <dbReference type="NCBI Taxonomy" id="744461"/>
    <lineage>
        <taxon>Bacteria</taxon>
        <taxon>Pseudomonadati</taxon>
        <taxon>Pseudomonadota</taxon>
        <taxon>Alphaproteobacteria</taxon>
        <taxon>Hyphomicrobiales</taxon>
        <taxon>Ahrensiaceae</taxon>
        <taxon>Pseudahrensia</taxon>
    </lineage>
</organism>
<reference evidence="4" key="1">
    <citation type="journal article" date="2019" name="Int. J. Syst. Evol. Microbiol.">
        <title>The Global Catalogue of Microorganisms (GCM) 10K type strain sequencing project: providing services to taxonomists for standard genome sequencing and annotation.</title>
        <authorList>
            <consortium name="The Broad Institute Genomics Platform"/>
            <consortium name="The Broad Institute Genome Sequencing Center for Infectious Disease"/>
            <person name="Wu L."/>
            <person name="Ma J."/>
        </authorList>
    </citation>
    <scope>NUCLEOTIDE SEQUENCE [LARGE SCALE GENOMIC DNA]</scope>
    <source>
        <strain evidence="4">CCUG 60023</strain>
    </source>
</reference>
<dbReference type="InterPro" id="IPR025406">
    <property type="entry name" value="DUF4132"/>
</dbReference>
<accession>A0ABW3FIU6</accession>
<evidence type="ECO:0000259" key="1">
    <source>
        <dbReference type="Pfam" id="PF13569"/>
    </source>
</evidence>
<evidence type="ECO:0000313" key="3">
    <source>
        <dbReference type="EMBL" id="MFD0917130.1"/>
    </source>
</evidence>
<dbReference type="Pfam" id="PF24879">
    <property type="entry name" value="DUF7737"/>
    <property type="match status" value="1"/>
</dbReference>
<comment type="caution">
    <text evidence="3">The sequence shown here is derived from an EMBL/GenBank/DDBJ whole genome shotgun (WGS) entry which is preliminary data.</text>
</comment>
<dbReference type="RefSeq" id="WP_377212992.1">
    <property type="nucleotide sequence ID" value="NZ_JBHTJV010000010.1"/>
</dbReference>
<proteinExistence type="predicted"/>
<feature type="domain" description="DUF4132" evidence="1">
    <location>
        <begin position="647"/>
        <end position="825"/>
    </location>
</feature>
<gene>
    <name evidence="3" type="ORF">ACFQ14_11990</name>
</gene>
<keyword evidence="4" id="KW-1185">Reference proteome</keyword>
<dbReference type="Proteomes" id="UP001597101">
    <property type="component" value="Unassembled WGS sequence"/>
</dbReference>
<evidence type="ECO:0000313" key="4">
    <source>
        <dbReference type="Proteomes" id="UP001597101"/>
    </source>
</evidence>
<dbReference type="Pfam" id="PF13569">
    <property type="entry name" value="DUF4132"/>
    <property type="match status" value="1"/>
</dbReference>